<proteinExistence type="predicted"/>
<dbReference type="Pfam" id="PF20177">
    <property type="entry name" value="DUF6542"/>
    <property type="match status" value="1"/>
</dbReference>
<feature type="domain" description="DUF6542" evidence="2">
    <location>
        <begin position="17"/>
        <end position="132"/>
    </location>
</feature>
<dbReference type="AlphaFoldDB" id="A0A6J7R3K7"/>
<gene>
    <name evidence="3" type="ORF">UFOPK3992_01777</name>
</gene>
<evidence type="ECO:0000259" key="2">
    <source>
        <dbReference type="Pfam" id="PF20177"/>
    </source>
</evidence>
<evidence type="ECO:0000313" key="3">
    <source>
        <dbReference type="EMBL" id="CAB5022122.1"/>
    </source>
</evidence>
<dbReference type="InterPro" id="IPR046672">
    <property type="entry name" value="DUF6542"/>
</dbReference>
<accession>A0A6J7R3K7</accession>
<name>A0A6J7R3K7_9ZZZZ</name>
<protein>
    <submittedName>
        <fullName evidence="3">Unannotated protein</fullName>
    </submittedName>
</protein>
<feature type="transmembrane region" description="Helical" evidence="1">
    <location>
        <begin position="44"/>
        <end position="62"/>
    </location>
</feature>
<reference evidence="3" key="1">
    <citation type="submission" date="2020-05" db="EMBL/GenBank/DDBJ databases">
        <authorList>
            <person name="Chiriac C."/>
            <person name="Salcher M."/>
            <person name="Ghai R."/>
            <person name="Kavagutti S V."/>
        </authorList>
    </citation>
    <scope>NUCLEOTIDE SEQUENCE</scope>
</reference>
<keyword evidence="1" id="KW-0812">Transmembrane</keyword>
<evidence type="ECO:0000256" key="1">
    <source>
        <dbReference type="SAM" id="Phobius"/>
    </source>
</evidence>
<sequence>MEVVAAEVPAIPTVETGLTWSRASALIVGGTVVAAFLDALLRDGIGVITGVALVLTSAAAALTLRRSDIWAAVVMPPLAFLAALLTAGQLTVSSSGSLLSRQALNIVTGLSLNAPWLIAATLIALVIVMVRRRRTPLVRPVISPTPDAVPEPTDAPVAPAV</sequence>
<keyword evidence="1" id="KW-0472">Membrane</keyword>
<organism evidence="3">
    <name type="scientific">freshwater metagenome</name>
    <dbReference type="NCBI Taxonomy" id="449393"/>
    <lineage>
        <taxon>unclassified sequences</taxon>
        <taxon>metagenomes</taxon>
        <taxon>ecological metagenomes</taxon>
    </lineage>
</organism>
<feature type="transmembrane region" description="Helical" evidence="1">
    <location>
        <begin position="110"/>
        <end position="130"/>
    </location>
</feature>
<dbReference type="EMBL" id="CAFBOZ010000305">
    <property type="protein sequence ID" value="CAB5022122.1"/>
    <property type="molecule type" value="Genomic_DNA"/>
</dbReference>
<keyword evidence="1" id="KW-1133">Transmembrane helix</keyword>
<feature type="transmembrane region" description="Helical" evidence="1">
    <location>
        <begin position="69"/>
        <end position="90"/>
    </location>
</feature>